<feature type="region of interest" description="Disordered" evidence="1">
    <location>
        <begin position="1"/>
        <end position="101"/>
    </location>
</feature>
<sequence length="101" mass="11148">MENIATPLKDVKLCVATPSPKRGRPKKQTPEEPTTPKRARMSAPAPSTPKSTRRIEITPQKAAKNVKHEEEENTIIGEKEPDITSTPRRSARIALVKKGAK</sequence>
<name>A0A914CEY3_9BILA</name>
<evidence type="ECO:0000313" key="3">
    <source>
        <dbReference type="WBParaSite" id="ACRNAN_scaffold1002.g11566.t1"/>
    </source>
</evidence>
<proteinExistence type="predicted"/>
<organism evidence="2 3">
    <name type="scientific">Acrobeloides nanus</name>
    <dbReference type="NCBI Taxonomy" id="290746"/>
    <lineage>
        <taxon>Eukaryota</taxon>
        <taxon>Metazoa</taxon>
        <taxon>Ecdysozoa</taxon>
        <taxon>Nematoda</taxon>
        <taxon>Chromadorea</taxon>
        <taxon>Rhabditida</taxon>
        <taxon>Tylenchina</taxon>
        <taxon>Cephalobomorpha</taxon>
        <taxon>Cephaloboidea</taxon>
        <taxon>Cephalobidae</taxon>
        <taxon>Acrobeloides</taxon>
    </lineage>
</organism>
<evidence type="ECO:0000256" key="1">
    <source>
        <dbReference type="SAM" id="MobiDB-lite"/>
    </source>
</evidence>
<evidence type="ECO:0000313" key="2">
    <source>
        <dbReference type="Proteomes" id="UP000887540"/>
    </source>
</evidence>
<reference evidence="3" key="1">
    <citation type="submission" date="2022-11" db="UniProtKB">
        <authorList>
            <consortium name="WormBaseParasite"/>
        </authorList>
    </citation>
    <scope>IDENTIFICATION</scope>
</reference>
<dbReference type="Proteomes" id="UP000887540">
    <property type="component" value="Unplaced"/>
</dbReference>
<dbReference type="WBParaSite" id="ACRNAN_scaffold1002.g11566.t1">
    <property type="protein sequence ID" value="ACRNAN_scaffold1002.g11566.t1"/>
    <property type="gene ID" value="ACRNAN_scaffold1002.g11566"/>
</dbReference>
<protein>
    <submittedName>
        <fullName evidence="3">Uncharacterized protein</fullName>
    </submittedName>
</protein>
<accession>A0A914CEY3</accession>
<dbReference type="AlphaFoldDB" id="A0A914CEY3"/>
<keyword evidence="2" id="KW-1185">Reference proteome</keyword>